<dbReference type="RefSeq" id="WP_146520091.1">
    <property type="nucleotide sequence ID" value="NZ_CP151726.1"/>
</dbReference>
<dbReference type="SMART" id="SM00360">
    <property type="entry name" value="RRM"/>
    <property type="match status" value="1"/>
</dbReference>
<feature type="region of interest" description="Disordered" evidence="2">
    <location>
        <begin position="61"/>
        <end position="98"/>
    </location>
</feature>
<dbReference type="EMBL" id="SJPN01000003">
    <property type="protein sequence ID" value="TWU04722.1"/>
    <property type="molecule type" value="Genomic_DNA"/>
</dbReference>
<reference evidence="4 5" key="1">
    <citation type="submission" date="2019-02" db="EMBL/GenBank/DDBJ databases">
        <title>Deep-cultivation of Planctomycetes and their phenomic and genomic characterization uncovers novel biology.</title>
        <authorList>
            <person name="Wiegand S."/>
            <person name="Jogler M."/>
            <person name="Boedeker C."/>
            <person name="Pinto D."/>
            <person name="Vollmers J."/>
            <person name="Rivas-Marin E."/>
            <person name="Kohn T."/>
            <person name="Peeters S.H."/>
            <person name="Heuer A."/>
            <person name="Rast P."/>
            <person name="Oberbeckmann S."/>
            <person name="Bunk B."/>
            <person name="Jeske O."/>
            <person name="Meyerdierks A."/>
            <person name="Storesund J.E."/>
            <person name="Kallscheuer N."/>
            <person name="Luecker S."/>
            <person name="Lage O.M."/>
            <person name="Pohl T."/>
            <person name="Merkel B.J."/>
            <person name="Hornburger P."/>
            <person name="Mueller R.-W."/>
            <person name="Bruemmer F."/>
            <person name="Labrenz M."/>
            <person name="Spormann A.M."/>
            <person name="Op Den Camp H."/>
            <person name="Overmann J."/>
            <person name="Amann R."/>
            <person name="Jetten M.S.M."/>
            <person name="Mascher T."/>
            <person name="Medema M.H."/>
            <person name="Devos D.P."/>
            <person name="Kaster A.-K."/>
            <person name="Ovreas L."/>
            <person name="Rohde M."/>
            <person name="Galperin M.Y."/>
            <person name="Jogler C."/>
        </authorList>
    </citation>
    <scope>NUCLEOTIDE SEQUENCE [LARGE SCALE GENOMIC DNA]</scope>
    <source>
        <strain evidence="4 5">Pla52n</strain>
    </source>
</reference>
<evidence type="ECO:0000256" key="1">
    <source>
        <dbReference type="ARBA" id="ARBA00022884"/>
    </source>
</evidence>
<proteinExistence type="predicted"/>
<dbReference type="InterPro" id="IPR052462">
    <property type="entry name" value="SLIRP/GR-RBP-like"/>
</dbReference>
<protein>
    <submittedName>
        <fullName evidence="4">RNA recognition motif (RRM, RBD, or RNP domain)</fullName>
    </submittedName>
</protein>
<sequence length="98" mass="10516">MKMYVGNLAWGVTTDKLKEIFSEYGEVDDAIVMMDRDTGRSRGFGFVTMGDSDAQKAIEGLDGQDFDGRPLRVNEARPHERSSRGGGGGGGGGGGNRW</sequence>
<evidence type="ECO:0000313" key="5">
    <source>
        <dbReference type="Proteomes" id="UP000320176"/>
    </source>
</evidence>
<evidence type="ECO:0000256" key="2">
    <source>
        <dbReference type="SAM" id="MobiDB-lite"/>
    </source>
</evidence>
<feature type="compositionally biased region" description="Basic and acidic residues" evidence="2">
    <location>
        <begin position="66"/>
        <end position="83"/>
    </location>
</feature>
<dbReference type="AlphaFoldDB" id="A0A5C6B020"/>
<dbReference type="InterPro" id="IPR000504">
    <property type="entry name" value="RRM_dom"/>
</dbReference>
<evidence type="ECO:0000259" key="3">
    <source>
        <dbReference type="PROSITE" id="PS50102"/>
    </source>
</evidence>
<feature type="compositionally biased region" description="Gly residues" evidence="2">
    <location>
        <begin position="84"/>
        <end position="98"/>
    </location>
</feature>
<dbReference type="OrthoDB" id="9798855at2"/>
<dbReference type="PANTHER" id="PTHR48027">
    <property type="entry name" value="HETEROGENEOUS NUCLEAR RIBONUCLEOPROTEIN 87F-RELATED"/>
    <property type="match status" value="1"/>
</dbReference>
<dbReference type="Gene3D" id="3.30.70.330">
    <property type="match status" value="1"/>
</dbReference>
<dbReference type="InterPro" id="IPR012677">
    <property type="entry name" value="Nucleotide-bd_a/b_plait_sf"/>
</dbReference>
<dbReference type="InterPro" id="IPR035979">
    <property type="entry name" value="RBD_domain_sf"/>
</dbReference>
<organism evidence="4 5">
    <name type="scientific">Stieleria varia</name>
    <dbReference type="NCBI Taxonomy" id="2528005"/>
    <lineage>
        <taxon>Bacteria</taxon>
        <taxon>Pseudomonadati</taxon>
        <taxon>Planctomycetota</taxon>
        <taxon>Planctomycetia</taxon>
        <taxon>Pirellulales</taxon>
        <taxon>Pirellulaceae</taxon>
        <taxon>Stieleria</taxon>
    </lineage>
</organism>
<feature type="domain" description="RRM" evidence="3">
    <location>
        <begin position="1"/>
        <end position="78"/>
    </location>
</feature>
<dbReference type="PROSITE" id="PS50102">
    <property type="entry name" value="RRM"/>
    <property type="match status" value="1"/>
</dbReference>
<evidence type="ECO:0000313" key="4">
    <source>
        <dbReference type="EMBL" id="TWU04722.1"/>
    </source>
</evidence>
<dbReference type="SUPFAM" id="SSF54928">
    <property type="entry name" value="RNA-binding domain, RBD"/>
    <property type="match status" value="1"/>
</dbReference>
<dbReference type="CDD" id="cd21608">
    <property type="entry name" value="RRM2_NsCP33_like"/>
    <property type="match status" value="1"/>
</dbReference>
<dbReference type="InterPro" id="IPR048289">
    <property type="entry name" value="RRM2_NsCP33-like"/>
</dbReference>
<keyword evidence="5" id="KW-1185">Reference proteome</keyword>
<gene>
    <name evidence="4" type="ORF">Pla52n_27650</name>
</gene>
<dbReference type="Pfam" id="PF00076">
    <property type="entry name" value="RRM_1"/>
    <property type="match status" value="1"/>
</dbReference>
<dbReference type="GO" id="GO:0003723">
    <property type="term" value="F:RNA binding"/>
    <property type="evidence" value="ECO:0007669"/>
    <property type="project" value="UniProtKB-KW"/>
</dbReference>
<name>A0A5C6B020_9BACT</name>
<dbReference type="Proteomes" id="UP000320176">
    <property type="component" value="Unassembled WGS sequence"/>
</dbReference>
<accession>A0A5C6B020</accession>
<keyword evidence="1" id="KW-0694">RNA-binding</keyword>
<comment type="caution">
    <text evidence="4">The sequence shown here is derived from an EMBL/GenBank/DDBJ whole genome shotgun (WGS) entry which is preliminary data.</text>
</comment>